<evidence type="ECO:0000313" key="2">
    <source>
        <dbReference type="EMBL" id="ASA25819.1"/>
    </source>
</evidence>
<keyword evidence="1" id="KW-0472">Membrane</keyword>
<protein>
    <submittedName>
        <fullName evidence="2">Uncharacterized protein</fullName>
    </submittedName>
</protein>
<dbReference type="OrthoDB" id="1757762at2"/>
<dbReference type="EMBL" id="CP021780">
    <property type="protein sequence ID" value="ASA25819.1"/>
    <property type="molecule type" value="Genomic_DNA"/>
</dbReference>
<keyword evidence="1" id="KW-1133">Transmembrane helix</keyword>
<reference evidence="2 3" key="1">
    <citation type="submission" date="2017-06" db="EMBL/GenBank/DDBJ databases">
        <title>Complete genome sequence of Paenibacillus donghaensis KCTC 13049T isolated from East Sea sediment, South Korea.</title>
        <authorList>
            <person name="Jung B.K."/>
            <person name="Hong S.-J."/>
            <person name="Shin J.-H."/>
        </authorList>
    </citation>
    <scope>NUCLEOTIDE SEQUENCE [LARGE SCALE GENOMIC DNA]</scope>
    <source>
        <strain evidence="2 3">KCTC 13049</strain>
    </source>
</reference>
<dbReference type="AlphaFoldDB" id="A0A2Z2KSE6"/>
<proteinExistence type="predicted"/>
<evidence type="ECO:0000313" key="3">
    <source>
        <dbReference type="Proteomes" id="UP000249890"/>
    </source>
</evidence>
<dbReference type="Proteomes" id="UP000249890">
    <property type="component" value="Chromosome"/>
</dbReference>
<keyword evidence="3" id="KW-1185">Reference proteome</keyword>
<name>A0A2Z2KSE6_9BACL</name>
<keyword evidence="1" id="KW-0812">Transmembrane</keyword>
<sequence>MFYQFAMLVVLVALGICTIALPCFQAVKVKEYRNDERWQLVQNKANHVAMYYYSALGFTICIGFSITVIFDIQFSIGLDRVLQYSLCAILLRNGIELFALRHFDRAL</sequence>
<feature type="transmembrane region" description="Helical" evidence="1">
    <location>
        <begin position="50"/>
        <end position="70"/>
    </location>
</feature>
<evidence type="ECO:0000256" key="1">
    <source>
        <dbReference type="SAM" id="Phobius"/>
    </source>
</evidence>
<gene>
    <name evidence="2" type="ORF">B9T62_36880</name>
</gene>
<organism evidence="2 3">
    <name type="scientific">Paenibacillus donghaensis</name>
    <dbReference type="NCBI Taxonomy" id="414771"/>
    <lineage>
        <taxon>Bacteria</taxon>
        <taxon>Bacillati</taxon>
        <taxon>Bacillota</taxon>
        <taxon>Bacilli</taxon>
        <taxon>Bacillales</taxon>
        <taxon>Paenibacillaceae</taxon>
        <taxon>Paenibacillus</taxon>
    </lineage>
</organism>
<accession>A0A2Z2KSE6</accession>
<dbReference type="KEGG" id="pdh:B9T62_36880"/>
<dbReference type="RefSeq" id="WP_087919779.1">
    <property type="nucleotide sequence ID" value="NZ_CP021780.1"/>
</dbReference>